<dbReference type="InterPro" id="IPR040521">
    <property type="entry name" value="KDZ"/>
</dbReference>
<evidence type="ECO:0000259" key="2">
    <source>
        <dbReference type="Pfam" id="PF18803"/>
    </source>
</evidence>
<feature type="region of interest" description="Disordered" evidence="1">
    <location>
        <begin position="1107"/>
        <end position="1130"/>
    </location>
</feature>
<feature type="region of interest" description="Disordered" evidence="1">
    <location>
        <begin position="912"/>
        <end position="975"/>
    </location>
</feature>
<gene>
    <name evidence="3" type="ORF">DFP72DRAFT_1072519</name>
</gene>
<dbReference type="PANTHER" id="PTHR33104">
    <property type="entry name" value="SI:DKEY-29D5.2"/>
    <property type="match status" value="1"/>
</dbReference>
<feature type="domain" description="CxC2-like cysteine cluster KDZ transposase-associated" evidence="2">
    <location>
        <begin position="171"/>
        <end position="269"/>
    </location>
</feature>
<comment type="caution">
    <text evidence="3">The sequence shown here is derived from an EMBL/GenBank/DDBJ whole genome shotgun (WGS) entry which is preliminary data.</text>
</comment>
<dbReference type="InterPro" id="IPR041457">
    <property type="entry name" value="CxC2_KDZ-assoc"/>
</dbReference>
<feature type="compositionally biased region" description="Low complexity" evidence="1">
    <location>
        <begin position="43"/>
        <end position="57"/>
    </location>
</feature>
<protein>
    <recommendedName>
        <fullName evidence="2">CxC2-like cysteine cluster KDZ transposase-associated domain-containing protein</fullName>
    </recommendedName>
</protein>
<feature type="compositionally biased region" description="Polar residues" evidence="1">
    <location>
        <begin position="58"/>
        <end position="68"/>
    </location>
</feature>
<accession>A0A8H6HNA8</accession>
<evidence type="ECO:0000313" key="3">
    <source>
        <dbReference type="EMBL" id="KAF6750178.1"/>
    </source>
</evidence>
<feature type="compositionally biased region" description="Polar residues" evidence="1">
    <location>
        <begin position="30"/>
        <end position="42"/>
    </location>
</feature>
<evidence type="ECO:0000313" key="4">
    <source>
        <dbReference type="Proteomes" id="UP000521943"/>
    </source>
</evidence>
<dbReference type="EMBL" id="JACGCI010000058">
    <property type="protein sequence ID" value="KAF6750178.1"/>
    <property type="molecule type" value="Genomic_DNA"/>
</dbReference>
<dbReference type="PANTHER" id="PTHR33104:SF2">
    <property type="entry name" value="CXC3 LIKE CYSTEINE CLUSTER DOMAIN-CONTAINING PROTEIN"/>
    <property type="match status" value="1"/>
</dbReference>
<name>A0A8H6HNA8_9AGAR</name>
<feature type="compositionally biased region" description="Low complexity" evidence="1">
    <location>
        <begin position="13"/>
        <end position="29"/>
    </location>
</feature>
<feature type="compositionally biased region" description="Basic and acidic residues" evidence="1">
    <location>
        <begin position="703"/>
        <end position="719"/>
    </location>
</feature>
<dbReference type="OrthoDB" id="3056576at2759"/>
<dbReference type="Pfam" id="PF18758">
    <property type="entry name" value="KDZ"/>
    <property type="match status" value="1"/>
</dbReference>
<organism evidence="3 4">
    <name type="scientific">Ephemerocybe angulata</name>
    <dbReference type="NCBI Taxonomy" id="980116"/>
    <lineage>
        <taxon>Eukaryota</taxon>
        <taxon>Fungi</taxon>
        <taxon>Dikarya</taxon>
        <taxon>Basidiomycota</taxon>
        <taxon>Agaricomycotina</taxon>
        <taxon>Agaricomycetes</taxon>
        <taxon>Agaricomycetidae</taxon>
        <taxon>Agaricales</taxon>
        <taxon>Agaricineae</taxon>
        <taxon>Psathyrellaceae</taxon>
        <taxon>Ephemerocybe</taxon>
    </lineage>
</organism>
<feature type="region of interest" description="Disordered" evidence="1">
    <location>
        <begin position="697"/>
        <end position="719"/>
    </location>
</feature>
<dbReference type="AlphaFoldDB" id="A0A8H6HNA8"/>
<feature type="region of interest" description="Disordered" evidence="1">
    <location>
        <begin position="1"/>
        <end position="74"/>
    </location>
</feature>
<feature type="compositionally biased region" description="Low complexity" evidence="1">
    <location>
        <begin position="957"/>
        <end position="973"/>
    </location>
</feature>
<proteinExistence type="predicted"/>
<feature type="compositionally biased region" description="Basic and acidic residues" evidence="1">
    <location>
        <begin position="1120"/>
        <end position="1130"/>
    </location>
</feature>
<dbReference type="Proteomes" id="UP000521943">
    <property type="component" value="Unassembled WGS sequence"/>
</dbReference>
<keyword evidence="4" id="KW-1185">Reference proteome</keyword>
<dbReference type="Pfam" id="PF18803">
    <property type="entry name" value="CxC2"/>
    <property type="match status" value="1"/>
</dbReference>
<evidence type="ECO:0000256" key="1">
    <source>
        <dbReference type="SAM" id="MobiDB-lite"/>
    </source>
</evidence>
<sequence length="1130" mass="127814">MSSAASYRKWKTQADAARAAAQQRGTGTRSTSFVVPTTSPKRTQTAAPASSTTTTNSGPLPSATSDGTGTAAKPCADDVDDSVVDQFQREEGRLLQLFLDSFTDPFTLEQCACGRTGHQCTTRCNDCLQYRISCSDCFVSAHQNLPTHWAEVWQDGTGFFLRHDISALAGGFAFQTGHRGRPCPRPSSARTFTIVDVNGIHSTKIRFCGCSGSDDHVAQLMRSKLFPATFVDPKMAFTFSVLRSFYIHHLESAQAAYNFCSGLRHLTDEVFYERVANPYPQLRNAFKFWQVLVTKTKQGQAHGIDHLIPSRRKGNIIVLCPACPELYLNVKIEDLKKIPRELLHILLRAWTTDGNFHANKFIKNTDPDNVSLFKGLGQFPENNAFQLYISEYPKKDGEKSTCSYLNAVNKQDQKKFKGMDITGVVNTQCAHVFILASVDLQLGERYSNTDYAVAHAIRIWIADGKISMSMNDEEFLNACIQLFSYDISCAYGRNADTRFAKHFPDVAEVVKRFQYLIPLVHVQNHKDDCMYRYSSAYTEHAGHFHGETAEHAWPYVNQYGPQCRQMNNGHRQDTYIGVYNHWNFKKMVNMSSQLTTELNRAHILRDQKRHASLNLTKLYSDNYEPWNALDRTFKVKEGSSEVQSVYRHSKSKVPSQDQIYQAMIRDLHNETPSESPSKASAPVLLNEGMSIWKLQQDIQSKQAQHDDHPEKRLKEDTESLREQLKKKLVSFRRVQRAVSPQITDYVAQRLAECSKSEKFRLEDEVLYLPSDFSASDIIKFELTALGELERKILEGSAYDALSQLRRDVQFYDSLAGLKKADCHGQEKHTRERARVNEARRRRDNNMALYTKIRDALIALGMPKDDETFLPMTMSSISRKSTDVKRAIGDTYRTDGPLWLASKFQPLASRTTVEAEDESIEATPLRKSGLTGKRKNDTLNLGHKGKKRKLEVDGFDASSSSVPSHVSPPSNKPSGNGWIWKMASPKGVSDADVEKWLKEGDRVQWFRAEAEMYRWLEESEIKLAELLRCIQYFAKMANIWTQLADSSIDNPGKQAYARRTAAQFSELSSTARSQLDKAGYPHIHDLDGLIHYLQGRRNELKDAINKAATGDLPHEEECDSEKDGKDGSEAL</sequence>
<reference evidence="3 4" key="1">
    <citation type="submission" date="2020-07" db="EMBL/GenBank/DDBJ databases">
        <title>Comparative genomics of pyrophilous fungi reveals a link between fire events and developmental genes.</title>
        <authorList>
            <consortium name="DOE Joint Genome Institute"/>
            <person name="Steindorff A.S."/>
            <person name="Carver A."/>
            <person name="Calhoun S."/>
            <person name="Stillman K."/>
            <person name="Liu H."/>
            <person name="Lipzen A."/>
            <person name="Pangilinan J."/>
            <person name="Labutti K."/>
            <person name="Bruns T.D."/>
            <person name="Grigoriev I.V."/>
        </authorList>
    </citation>
    <scope>NUCLEOTIDE SEQUENCE [LARGE SCALE GENOMIC DNA]</scope>
    <source>
        <strain evidence="3 4">CBS 144469</strain>
    </source>
</reference>